<dbReference type="Proteomes" id="UP000660024">
    <property type="component" value="Unassembled WGS sequence"/>
</dbReference>
<feature type="compositionally biased region" description="Low complexity" evidence="1">
    <location>
        <begin position="53"/>
        <end position="64"/>
    </location>
</feature>
<feature type="compositionally biased region" description="Gly residues" evidence="1">
    <location>
        <begin position="40"/>
        <end position="52"/>
    </location>
</feature>
<name>A0ABS1BLN0_9SPHI</name>
<evidence type="ECO:0000256" key="2">
    <source>
        <dbReference type="SAM" id="SignalP"/>
    </source>
</evidence>
<keyword evidence="2" id="KW-0732">Signal</keyword>
<keyword evidence="4" id="KW-1185">Reference proteome</keyword>
<accession>A0ABS1BLN0</accession>
<feature type="signal peptide" evidence="2">
    <location>
        <begin position="1"/>
        <end position="25"/>
    </location>
</feature>
<evidence type="ECO:0000313" key="4">
    <source>
        <dbReference type="Proteomes" id="UP000660024"/>
    </source>
</evidence>
<evidence type="ECO:0000313" key="3">
    <source>
        <dbReference type="EMBL" id="MBK0383807.1"/>
    </source>
</evidence>
<dbReference type="EMBL" id="JAEHFY010000018">
    <property type="protein sequence ID" value="MBK0383807.1"/>
    <property type="molecule type" value="Genomic_DNA"/>
</dbReference>
<dbReference type="RefSeq" id="WP_200586926.1">
    <property type="nucleotide sequence ID" value="NZ_JAEHFY010000018.1"/>
</dbReference>
<sequence>MKTHIKKNIALSLMASLLVFNSCNKKESLPVPEYIPGQADGNGTGDGTGGSGTSSTTLYTETGTNPPYSTLKLTPKTASVDGSTINVNNALVEVGYGATPMSQNINIHTLTDTYISATDAPKFKRWWQVDGNTQIFRLFEGENSIIDKRGEHPRIEAFSGISWTYNPNVWHTFYAHYTLVKTDPKGVVIFQDKNSDNDWAFQLTTSSTGNVALDDRTLPASETIIVLRNMVGKSFDCKVRDNGKDWECYINDALVATGSFNRPTGNNKFRWGMYASHTQVVNSMIFVSGARFD</sequence>
<feature type="chain" id="PRO_5046698628" description="Polysaccharide lyase" evidence="2">
    <location>
        <begin position="26"/>
        <end position="293"/>
    </location>
</feature>
<reference evidence="3 4" key="1">
    <citation type="submission" date="2020-12" db="EMBL/GenBank/DDBJ databases">
        <title>Bacterial novel species Pedobacter sp. SD-b isolated from soil.</title>
        <authorList>
            <person name="Jung H.-Y."/>
        </authorList>
    </citation>
    <scope>NUCLEOTIDE SEQUENCE [LARGE SCALE GENOMIC DNA]</scope>
    <source>
        <strain evidence="3 4">SD-b</strain>
    </source>
</reference>
<evidence type="ECO:0008006" key="5">
    <source>
        <dbReference type="Google" id="ProtNLM"/>
    </source>
</evidence>
<organism evidence="3 4">
    <name type="scientific">Pedobacter segetis</name>
    <dbReference type="NCBI Taxonomy" id="2793069"/>
    <lineage>
        <taxon>Bacteria</taxon>
        <taxon>Pseudomonadati</taxon>
        <taxon>Bacteroidota</taxon>
        <taxon>Sphingobacteriia</taxon>
        <taxon>Sphingobacteriales</taxon>
        <taxon>Sphingobacteriaceae</taxon>
        <taxon>Pedobacter</taxon>
    </lineage>
</organism>
<comment type="caution">
    <text evidence="3">The sequence shown here is derived from an EMBL/GenBank/DDBJ whole genome shotgun (WGS) entry which is preliminary data.</text>
</comment>
<evidence type="ECO:0000256" key="1">
    <source>
        <dbReference type="SAM" id="MobiDB-lite"/>
    </source>
</evidence>
<proteinExistence type="predicted"/>
<protein>
    <recommendedName>
        <fullName evidence="5">Polysaccharide lyase</fullName>
    </recommendedName>
</protein>
<feature type="region of interest" description="Disordered" evidence="1">
    <location>
        <begin position="34"/>
        <end position="70"/>
    </location>
</feature>
<gene>
    <name evidence="3" type="ORF">I5M32_12630</name>
</gene>